<dbReference type="eggNOG" id="COG1403">
    <property type="taxonomic scope" value="Bacteria"/>
</dbReference>
<dbReference type="InterPro" id="IPR003615">
    <property type="entry name" value="HNH_nuc"/>
</dbReference>
<gene>
    <name evidence="2" type="ordered locus">Saro_0644</name>
</gene>
<dbReference type="STRING" id="279238.Saro_0644"/>
<evidence type="ECO:0000313" key="2">
    <source>
        <dbReference type="EMBL" id="ABD25091.1"/>
    </source>
</evidence>
<dbReference type="CDD" id="cd00085">
    <property type="entry name" value="HNHc"/>
    <property type="match status" value="1"/>
</dbReference>
<proteinExistence type="predicted"/>
<evidence type="ECO:0000313" key="3">
    <source>
        <dbReference type="Proteomes" id="UP000009134"/>
    </source>
</evidence>
<dbReference type="AlphaFoldDB" id="Q2GAN2"/>
<name>Q2GAN2_NOVAD</name>
<dbReference type="Pfam" id="PF01844">
    <property type="entry name" value="HNH"/>
    <property type="match status" value="1"/>
</dbReference>
<keyword evidence="2" id="KW-0378">Hydrolase</keyword>
<evidence type="ECO:0000259" key="1">
    <source>
        <dbReference type="Pfam" id="PF01844"/>
    </source>
</evidence>
<dbReference type="HOGENOM" id="CLU_165246_0_0_5"/>
<protein>
    <submittedName>
        <fullName evidence="2">HNH endonuclease</fullName>
    </submittedName>
</protein>
<reference evidence="3" key="1">
    <citation type="submission" date="2006-01" db="EMBL/GenBank/DDBJ databases">
        <title>Complete sequence of Novosphingobium aromaticivorans DSM 12444.</title>
        <authorList>
            <consortium name="US DOE Joint Genome Institute"/>
            <person name="Copeland A."/>
            <person name="Lucas S."/>
            <person name="Lapidus A."/>
            <person name="Barry K."/>
            <person name="Detter J.C."/>
            <person name="Glavina T."/>
            <person name="Hammon N."/>
            <person name="Israni S."/>
            <person name="Pitluck S."/>
            <person name="Chain P."/>
            <person name="Malfatti S."/>
            <person name="Shin M."/>
            <person name="Vergez L."/>
            <person name="Schmutz J."/>
            <person name="Larimer F."/>
            <person name="Land M."/>
            <person name="Kyrpides N."/>
            <person name="Ivanova N."/>
            <person name="Fredrickson J."/>
            <person name="Balkwill D."/>
            <person name="Romine M.F."/>
            <person name="Richardson P."/>
        </authorList>
    </citation>
    <scope>NUCLEOTIDE SEQUENCE [LARGE SCALE GENOMIC DNA]</scope>
    <source>
        <strain evidence="3">ATCC 700278 / DSM 12444 / CCUG 56034 / CIP 105152 / NBRC 16084 / F199</strain>
    </source>
</reference>
<sequence>MRRQERIAPRPPRIAPRAKKTLPFYQSAEWKALVAQVIKLRGRRCQDCGSGSGRIYADHVKELRDGGAPLNPMNIWLRCSPCHGAKTEARRRERAGLRPVQD</sequence>
<organism evidence="2 3">
    <name type="scientific">Novosphingobium aromaticivorans (strain ATCC 700278 / DSM 12444 / CCUG 56034 / CIP 105152 / NBRC 16084 / F199)</name>
    <dbReference type="NCBI Taxonomy" id="279238"/>
    <lineage>
        <taxon>Bacteria</taxon>
        <taxon>Pseudomonadati</taxon>
        <taxon>Pseudomonadota</taxon>
        <taxon>Alphaproteobacteria</taxon>
        <taxon>Sphingomonadales</taxon>
        <taxon>Sphingomonadaceae</taxon>
        <taxon>Novosphingobium</taxon>
    </lineage>
</organism>
<dbReference type="RefSeq" id="WP_011444305.1">
    <property type="nucleotide sequence ID" value="NC_007794.1"/>
</dbReference>
<dbReference type="Proteomes" id="UP000009134">
    <property type="component" value="Chromosome"/>
</dbReference>
<dbReference type="GO" id="GO:0008270">
    <property type="term" value="F:zinc ion binding"/>
    <property type="evidence" value="ECO:0007669"/>
    <property type="project" value="InterPro"/>
</dbReference>
<dbReference type="EMBL" id="CP000248">
    <property type="protein sequence ID" value="ABD25091.1"/>
    <property type="molecule type" value="Genomic_DNA"/>
</dbReference>
<accession>Q2GAN2</accession>
<keyword evidence="3" id="KW-1185">Reference proteome</keyword>
<keyword evidence="2" id="KW-0540">Nuclease</keyword>
<dbReference type="Gene3D" id="1.10.30.50">
    <property type="match status" value="1"/>
</dbReference>
<dbReference type="InterPro" id="IPR002711">
    <property type="entry name" value="HNH"/>
</dbReference>
<keyword evidence="2" id="KW-0255">Endonuclease</keyword>
<dbReference type="GO" id="GO:0004519">
    <property type="term" value="F:endonuclease activity"/>
    <property type="evidence" value="ECO:0007669"/>
    <property type="project" value="UniProtKB-KW"/>
</dbReference>
<dbReference type="GO" id="GO:0003676">
    <property type="term" value="F:nucleic acid binding"/>
    <property type="evidence" value="ECO:0007669"/>
    <property type="project" value="InterPro"/>
</dbReference>
<feature type="domain" description="HNH" evidence="1">
    <location>
        <begin position="45"/>
        <end position="87"/>
    </location>
</feature>
<dbReference type="KEGG" id="nar:Saro_0644"/>